<evidence type="ECO:0000313" key="3">
    <source>
        <dbReference type="EMBL" id="GLR68232.1"/>
    </source>
</evidence>
<dbReference type="NCBIfam" id="NF009092">
    <property type="entry name" value="PRK12428.1"/>
    <property type="match status" value="1"/>
</dbReference>
<keyword evidence="2" id="KW-0560">Oxidoreductase</keyword>
<dbReference type="SUPFAM" id="SSF51735">
    <property type="entry name" value="NAD(P)-binding Rossmann-fold domains"/>
    <property type="match status" value="1"/>
</dbReference>
<evidence type="ECO:0000256" key="1">
    <source>
        <dbReference type="ARBA" id="ARBA00006484"/>
    </source>
</evidence>
<evidence type="ECO:0000313" key="4">
    <source>
        <dbReference type="Proteomes" id="UP001156641"/>
    </source>
</evidence>
<dbReference type="Proteomes" id="UP001156641">
    <property type="component" value="Unassembled WGS sequence"/>
</dbReference>
<organism evidence="3 4">
    <name type="scientific">Acidocella aquatica</name>
    <dbReference type="NCBI Taxonomy" id="1922313"/>
    <lineage>
        <taxon>Bacteria</taxon>
        <taxon>Pseudomonadati</taxon>
        <taxon>Pseudomonadota</taxon>
        <taxon>Alphaproteobacteria</taxon>
        <taxon>Acetobacterales</taxon>
        <taxon>Acidocellaceae</taxon>
        <taxon>Acidocella</taxon>
    </lineage>
</organism>
<protein>
    <submittedName>
        <fullName evidence="3">3-alpha-hydroxysteroid dehydrogenase</fullName>
    </submittedName>
</protein>
<comment type="caution">
    <text evidence="3">The sequence shown here is derived from an EMBL/GenBank/DDBJ whole genome shotgun (WGS) entry which is preliminary data.</text>
</comment>
<dbReference type="PRINTS" id="PR00081">
    <property type="entry name" value="GDHRDH"/>
</dbReference>
<reference evidence="4" key="1">
    <citation type="journal article" date="2019" name="Int. J. Syst. Evol. Microbiol.">
        <title>The Global Catalogue of Microorganisms (GCM) 10K type strain sequencing project: providing services to taxonomists for standard genome sequencing and annotation.</title>
        <authorList>
            <consortium name="The Broad Institute Genomics Platform"/>
            <consortium name="The Broad Institute Genome Sequencing Center for Infectious Disease"/>
            <person name="Wu L."/>
            <person name="Ma J."/>
        </authorList>
    </citation>
    <scope>NUCLEOTIDE SEQUENCE [LARGE SCALE GENOMIC DNA]</scope>
    <source>
        <strain evidence="4">NBRC 112502</strain>
    </source>
</reference>
<dbReference type="RefSeq" id="WP_284259075.1">
    <property type="nucleotide sequence ID" value="NZ_BSOS01000086.1"/>
</dbReference>
<dbReference type="EMBL" id="BSOS01000086">
    <property type="protein sequence ID" value="GLR68232.1"/>
    <property type="molecule type" value="Genomic_DNA"/>
</dbReference>
<dbReference type="PANTHER" id="PTHR43477:SF1">
    <property type="entry name" value="DIHYDROANTICAPSIN 7-DEHYDROGENASE"/>
    <property type="match status" value="1"/>
</dbReference>
<comment type="similarity">
    <text evidence="1">Belongs to the short-chain dehydrogenases/reductases (SDR) family.</text>
</comment>
<dbReference type="PANTHER" id="PTHR43477">
    <property type="entry name" value="DIHYDROANTICAPSIN 7-DEHYDROGENASE"/>
    <property type="match status" value="1"/>
</dbReference>
<evidence type="ECO:0000256" key="2">
    <source>
        <dbReference type="ARBA" id="ARBA00023002"/>
    </source>
</evidence>
<dbReference type="Gene3D" id="3.40.50.720">
    <property type="entry name" value="NAD(P)-binding Rossmann-like Domain"/>
    <property type="match status" value="1"/>
</dbReference>
<name>A0ABQ6AAB6_9PROT</name>
<keyword evidence="4" id="KW-1185">Reference proteome</keyword>
<dbReference type="Pfam" id="PF13561">
    <property type="entry name" value="adh_short_C2"/>
    <property type="match status" value="1"/>
</dbReference>
<proteinExistence type="inferred from homology"/>
<dbReference type="InterPro" id="IPR002347">
    <property type="entry name" value="SDR_fam"/>
</dbReference>
<dbReference type="Pfam" id="PF00106">
    <property type="entry name" value="adh_short"/>
    <property type="match status" value="1"/>
</dbReference>
<dbReference type="InterPro" id="IPR051122">
    <property type="entry name" value="SDR_DHRS6-like"/>
</dbReference>
<sequence>MVYDFRYDTKRVVISGCASGIGRATAELLLHFGAEVHGVDLREPDLCLASFTVTDLALPDSISAAVAQIGGRVDALFNCAGVPPTHGKLDVLKVNFLGTRYLTSCVLEHMHEGAAIVSTSSNGGAGWRNHLAELRALLAETTFAAGIAWLEQNLAGIANAYSFSKEALILWTMHESASLIKRGIRINCTSPGAVQTPMLDEIETIVARDVIDAVAQPIDRRSVPLEQAWPLVMLNSDAASYINGADLAVDGGFAAAAPFRP</sequence>
<dbReference type="InterPro" id="IPR036291">
    <property type="entry name" value="NAD(P)-bd_dom_sf"/>
</dbReference>
<accession>A0ABQ6AAB6</accession>
<gene>
    <name evidence="3" type="ORF">GCM10010909_29130</name>
</gene>